<reference evidence="4" key="1">
    <citation type="journal article" date="2011" name="Nature">
        <title>Genome sequence and analysis of the tuber crop potato.</title>
        <authorList>
            <consortium name="The Potato Genome Sequencing Consortium"/>
        </authorList>
    </citation>
    <scope>NUCLEOTIDE SEQUENCE [LARGE SCALE GENOMIC DNA]</scope>
    <source>
        <strain evidence="4">cv. DM1-3 516 R44</strain>
    </source>
</reference>
<dbReference type="InterPro" id="IPR029472">
    <property type="entry name" value="Copia-like_N"/>
</dbReference>
<dbReference type="InParanoid" id="M1DD83"/>
<name>M1DD83_SOLTU</name>
<evidence type="ECO:0000256" key="1">
    <source>
        <dbReference type="SAM" id="MobiDB-lite"/>
    </source>
</evidence>
<dbReference type="Gramene" id="PGSC0003DMT400087134">
    <property type="protein sequence ID" value="PGSC0003DMT400087134"/>
    <property type="gene ID" value="PGSC0003DMG400036705"/>
</dbReference>
<accession>M1DD83</accession>
<dbReference type="Pfam" id="PF14244">
    <property type="entry name" value="Retrotran_gag_3"/>
    <property type="match status" value="1"/>
</dbReference>
<sequence>MVEVVNPAVESSVPTPIDVGSQLYIHPSDSAGAVLVPVPFDGVGFSSWKRGVLRSLFTLYVCKLLNWTVATYWRTLSLGPNNNNTQKNPFNPNNSNFNSNYRGYKGKGTAANVHGEPSCSSERDDLPSPNGHLNTLSTEQYNHLINMLKAFQGGNMKDPFTVNGAANFAGPFTEEASGDW</sequence>
<organism evidence="3 4">
    <name type="scientific">Solanum tuberosum</name>
    <name type="common">Potato</name>
    <dbReference type="NCBI Taxonomy" id="4113"/>
    <lineage>
        <taxon>Eukaryota</taxon>
        <taxon>Viridiplantae</taxon>
        <taxon>Streptophyta</taxon>
        <taxon>Embryophyta</taxon>
        <taxon>Tracheophyta</taxon>
        <taxon>Spermatophyta</taxon>
        <taxon>Magnoliopsida</taxon>
        <taxon>eudicotyledons</taxon>
        <taxon>Gunneridae</taxon>
        <taxon>Pentapetalae</taxon>
        <taxon>asterids</taxon>
        <taxon>lamiids</taxon>
        <taxon>Solanales</taxon>
        <taxon>Solanaceae</taxon>
        <taxon>Solanoideae</taxon>
        <taxon>Solaneae</taxon>
        <taxon>Solanum</taxon>
    </lineage>
</organism>
<feature type="region of interest" description="Disordered" evidence="1">
    <location>
        <begin position="80"/>
        <end position="133"/>
    </location>
</feature>
<keyword evidence="4" id="KW-1185">Reference proteome</keyword>
<evidence type="ECO:0000259" key="2">
    <source>
        <dbReference type="Pfam" id="PF14244"/>
    </source>
</evidence>
<evidence type="ECO:0000313" key="3">
    <source>
        <dbReference type="EnsemblPlants" id="PGSC0003DMT400087134"/>
    </source>
</evidence>
<dbReference type="EnsemblPlants" id="PGSC0003DMT400087134">
    <property type="protein sequence ID" value="PGSC0003DMT400087134"/>
    <property type="gene ID" value="PGSC0003DMG400036705"/>
</dbReference>
<dbReference type="Proteomes" id="UP000011115">
    <property type="component" value="Unassembled WGS sequence"/>
</dbReference>
<feature type="compositionally biased region" description="Low complexity" evidence="1">
    <location>
        <begin position="81"/>
        <end position="100"/>
    </location>
</feature>
<protein>
    <recommendedName>
        <fullName evidence="2">Retrotransposon Copia-like N-terminal domain-containing protein</fullName>
    </recommendedName>
</protein>
<proteinExistence type="predicted"/>
<dbReference type="PaxDb" id="4113-PGSC0003DMT400087134"/>
<dbReference type="AlphaFoldDB" id="M1DD83"/>
<dbReference type="HOGENOM" id="CLU_1498805_0_0_1"/>
<reference evidence="3" key="2">
    <citation type="submission" date="2015-06" db="UniProtKB">
        <authorList>
            <consortium name="EnsemblPlants"/>
        </authorList>
    </citation>
    <scope>IDENTIFICATION</scope>
    <source>
        <strain evidence="3">DM1-3 516 R44</strain>
    </source>
</reference>
<evidence type="ECO:0000313" key="4">
    <source>
        <dbReference type="Proteomes" id="UP000011115"/>
    </source>
</evidence>
<feature type="domain" description="Retrotransposon Copia-like N-terminal" evidence="2">
    <location>
        <begin position="26"/>
        <end position="56"/>
    </location>
</feature>